<dbReference type="GO" id="GO:0015341">
    <property type="term" value="F:zinc efflux antiporter activity"/>
    <property type="evidence" value="ECO:0007669"/>
    <property type="project" value="TreeGrafter"/>
</dbReference>
<dbReference type="SUPFAM" id="SSF160240">
    <property type="entry name" value="Cation efflux protein cytoplasmic domain-like"/>
    <property type="match status" value="1"/>
</dbReference>
<feature type="transmembrane region" description="Helical" evidence="7">
    <location>
        <begin position="124"/>
        <end position="145"/>
    </location>
</feature>
<dbReference type="GO" id="GO:0006882">
    <property type="term" value="P:intracellular zinc ion homeostasis"/>
    <property type="evidence" value="ECO:0007669"/>
    <property type="project" value="TreeGrafter"/>
</dbReference>
<evidence type="ECO:0000256" key="1">
    <source>
        <dbReference type="ARBA" id="ARBA00004141"/>
    </source>
</evidence>
<dbReference type="RefSeq" id="WP_008235746.1">
    <property type="nucleotide sequence ID" value="NZ_CAIY01000085.1"/>
</dbReference>
<feature type="domain" description="Cation efflux protein transmembrane" evidence="8">
    <location>
        <begin position="24"/>
        <end position="216"/>
    </location>
</feature>
<dbReference type="PANTHER" id="PTHR43840:SF15">
    <property type="entry name" value="MITOCHONDRIAL METAL TRANSPORTER 1-RELATED"/>
    <property type="match status" value="1"/>
</dbReference>
<dbReference type="GO" id="GO:0005886">
    <property type="term" value="C:plasma membrane"/>
    <property type="evidence" value="ECO:0007669"/>
    <property type="project" value="TreeGrafter"/>
</dbReference>
<dbReference type="EMBL" id="CAIY01000085">
    <property type="protein sequence ID" value="CCH68257.1"/>
    <property type="molecule type" value="Genomic_DNA"/>
</dbReference>
<feature type="domain" description="Cation efflux protein cytoplasmic" evidence="9">
    <location>
        <begin position="225"/>
        <end position="295"/>
    </location>
</feature>
<sequence>MSKNLVRRVSIITDKTTKVRKVLITTLVLNIFVMILKVVIAWWTGSLSLLADVLHSLTDSASNVLGLITTYFSSPYPDREHPYGHLKFEAVGALGIAAFLGIACFEILQGALERIFKGGSGVKISVSELWLLLIVLGVNIFVAFYERHVGKRVSSPILIADAKHTMSDVWVTITIIFGLIGVWLGYWWLDILLAFPIAFLVFWSSCLVLKDNVPWLVDEVAIAPESIHDIATSIGGILGCYDISSRGVIGRQVFIEMRLIVNVYDIGTAHQITEELERILEERFGPARIFIHVEPPVHELEQINFDSDESE</sequence>
<evidence type="ECO:0000256" key="3">
    <source>
        <dbReference type="ARBA" id="ARBA00022448"/>
    </source>
</evidence>
<comment type="caution">
    <text evidence="10">The sequence shown here is derived from an EMBL/GenBank/DDBJ whole genome shotgun (WGS) entry which is preliminary data.</text>
</comment>
<reference evidence="11" key="2">
    <citation type="submission" date="2016-01" db="EMBL/GenBank/DDBJ databases">
        <title>Diatom-associated endosymboitic cyanobacterium lacks core nitrogen metabolism enzymes.</title>
        <authorList>
            <person name="Hilton J.A."/>
            <person name="Foster R.A."/>
            <person name="Tripp H.J."/>
            <person name="Carter B.J."/>
            <person name="Zehr J.P."/>
            <person name="Villareal T.A."/>
        </authorList>
    </citation>
    <scope>NUCLEOTIDE SEQUENCE [LARGE SCALE GENOMIC DNA]</scope>
    <source>
        <strain evidence="11">HH01</strain>
    </source>
</reference>
<evidence type="ECO:0000313" key="10">
    <source>
        <dbReference type="EMBL" id="CCH68257.1"/>
    </source>
</evidence>
<dbReference type="InterPro" id="IPR036837">
    <property type="entry name" value="Cation_efflux_CTD_sf"/>
</dbReference>
<keyword evidence="4 7" id="KW-0812">Transmembrane</keyword>
<dbReference type="Gene3D" id="3.30.70.1350">
    <property type="entry name" value="Cation efflux protein, cytoplasmic domain"/>
    <property type="match status" value="1"/>
</dbReference>
<name>M1X0G6_9NOST</name>
<proteinExistence type="inferred from homology"/>
<comment type="subcellular location">
    <subcellularLocation>
        <location evidence="1">Membrane</location>
        <topology evidence="1">Multi-pass membrane protein</topology>
    </subcellularLocation>
</comment>
<dbReference type="Pfam" id="PF16916">
    <property type="entry name" value="ZT_dimer"/>
    <property type="match status" value="1"/>
</dbReference>
<dbReference type="GO" id="GO:0015086">
    <property type="term" value="F:cadmium ion transmembrane transporter activity"/>
    <property type="evidence" value="ECO:0007669"/>
    <property type="project" value="TreeGrafter"/>
</dbReference>
<evidence type="ECO:0000256" key="4">
    <source>
        <dbReference type="ARBA" id="ARBA00022692"/>
    </source>
</evidence>
<dbReference type="Pfam" id="PF01545">
    <property type="entry name" value="Cation_efflux"/>
    <property type="match status" value="1"/>
</dbReference>
<evidence type="ECO:0000256" key="5">
    <source>
        <dbReference type="ARBA" id="ARBA00022989"/>
    </source>
</evidence>
<evidence type="ECO:0000259" key="9">
    <source>
        <dbReference type="Pfam" id="PF16916"/>
    </source>
</evidence>
<feature type="transmembrane region" description="Helical" evidence="7">
    <location>
        <begin position="93"/>
        <end position="112"/>
    </location>
</feature>
<dbReference type="Proteomes" id="UP000053051">
    <property type="component" value="Unassembled WGS sequence"/>
</dbReference>
<dbReference type="GO" id="GO:0015093">
    <property type="term" value="F:ferrous iron transmembrane transporter activity"/>
    <property type="evidence" value="ECO:0007669"/>
    <property type="project" value="TreeGrafter"/>
</dbReference>
<dbReference type="InterPro" id="IPR050291">
    <property type="entry name" value="CDF_Transporter"/>
</dbReference>
<dbReference type="OrthoDB" id="9806522at2"/>
<keyword evidence="5 7" id="KW-1133">Transmembrane helix</keyword>
<dbReference type="InterPro" id="IPR002524">
    <property type="entry name" value="Cation_efflux"/>
</dbReference>
<reference evidence="10 11" key="1">
    <citation type="submission" date="2012-05" db="EMBL/GenBank/DDBJ databases">
        <authorList>
            <person name="Hilton J."/>
        </authorList>
    </citation>
    <scope>NUCLEOTIDE SEQUENCE [LARGE SCALE GENOMIC DNA]</scope>
    <source>
        <strain evidence="10 11">HH01</strain>
    </source>
</reference>
<dbReference type="Gene3D" id="1.20.1510.10">
    <property type="entry name" value="Cation efflux protein transmembrane domain"/>
    <property type="match status" value="1"/>
</dbReference>
<evidence type="ECO:0000313" key="11">
    <source>
        <dbReference type="Proteomes" id="UP000053051"/>
    </source>
</evidence>
<dbReference type="InterPro" id="IPR027469">
    <property type="entry name" value="Cation_efflux_TMD_sf"/>
</dbReference>
<dbReference type="SUPFAM" id="SSF161111">
    <property type="entry name" value="Cation efflux protein transmembrane domain-like"/>
    <property type="match status" value="1"/>
</dbReference>
<feature type="transmembrane region" description="Helical" evidence="7">
    <location>
        <begin position="166"/>
        <end position="185"/>
    </location>
</feature>
<dbReference type="NCBIfam" id="TIGR01297">
    <property type="entry name" value="CDF"/>
    <property type="match status" value="1"/>
</dbReference>
<evidence type="ECO:0000256" key="6">
    <source>
        <dbReference type="ARBA" id="ARBA00023136"/>
    </source>
</evidence>
<feature type="transmembrane region" description="Helical" evidence="7">
    <location>
        <begin position="21"/>
        <end position="43"/>
    </location>
</feature>
<evidence type="ECO:0000256" key="2">
    <source>
        <dbReference type="ARBA" id="ARBA00008114"/>
    </source>
</evidence>
<keyword evidence="11" id="KW-1185">Reference proteome</keyword>
<dbReference type="InterPro" id="IPR058533">
    <property type="entry name" value="Cation_efflux_TM"/>
</dbReference>
<organism evidence="10 11">
    <name type="scientific">Richelia intracellularis HH01</name>
    <dbReference type="NCBI Taxonomy" id="1165094"/>
    <lineage>
        <taxon>Bacteria</taxon>
        <taxon>Bacillati</taxon>
        <taxon>Cyanobacteriota</taxon>
        <taxon>Cyanophyceae</taxon>
        <taxon>Nostocales</taxon>
        <taxon>Nostocaceae</taxon>
        <taxon>Richelia</taxon>
    </lineage>
</organism>
<accession>M1X0G6</accession>
<evidence type="ECO:0000256" key="7">
    <source>
        <dbReference type="SAM" id="Phobius"/>
    </source>
</evidence>
<dbReference type="InterPro" id="IPR027470">
    <property type="entry name" value="Cation_efflux_CTD"/>
</dbReference>
<protein>
    <submittedName>
        <fullName evidence="10">Cobalt-zinc-cadmium resistance protein</fullName>
    </submittedName>
</protein>
<keyword evidence="3" id="KW-0813">Transport</keyword>
<keyword evidence="6 7" id="KW-0472">Membrane</keyword>
<dbReference type="PANTHER" id="PTHR43840">
    <property type="entry name" value="MITOCHONDRIAL METAL TRANSPORTER 1-RELATED"/>
    <property type="match status" value="1"/>
</dbReference>
<comment type="similarity">
    <text evidence="2">Belongs to the cation diffusion facilitator (CDF) transporter (TC 2.A.4) family.</text>
</comment>
<evidence type="ECO:0000259" key="8">
    <source>
        <dbReference type="Pfam" id="PF01545"/>
    </source>
</evidence>
<dbReference type="STRING" id="1165094.RINTHH_21020"/>
<dbReference type="AlphaFoldDB" id="M1X0G6"/>
<gene>
    <name evidence="10" type="ORF">RINTHH_21020</name>
</gene>